<dbReference type="InterPro" id="IPR006162">
    <property type="entry name" value="Ppantetheine_attach_site"/>
</dbReference>
<dbReference type="eggNOG" id="COG0236">
    <property type="taxonomic scope" value="Bacteria"/>
</dbReference>
<dbReference type="InterPro" id="IPR009081">
    <property type="entry name" value="PP-bd_ACP"/>
</dbReference>
<dbReference type="KEGG" id="sve:SVEN_3453"/>
<evidence type="ECO:0000259" key="3">
    <source>
        <dbReference type="PROSITE" id="PS50075"/>
    </source>
</evidence>
<dbReference type="InterPro" id="IPR036736">
    <property type="entry name" value="ACP-like_sf"/>
</dbReference>
<evidence type="ECO:0000313" key="4">
    <source>
        <dbReference type="EMBL" id="CCA56739.1"/>
    </source>
</evidence>
<proteinExistence type="predicted"/>
<organism evidence="4 5">
    <name type="scientific">Streptomyces venezuelae (strain ATCC 10712 / CBS 650.69 / DSM 40230 / JCM 4526 / NBRC 13096 / PD 04745)</name>
    <dbReference type="NCBI Taxonomy" id="953739"/>
    <lineage>
        <taxon>Bacteria</taxon>
        <taxon>Bacillati</taxon>
        <taxon>Actinomycetota</taxon>
        <taxon>Actinomycetes</taxon>
        <taxon>Kitasatosporales</taxon>
        <taxon>Streptomycetaceae</taxon>
        <taxon>Streptomyces</taxon>
    </lineage>
</organism>
<protein>
    <recommendedName>
        <fullName evidence="3">Carrier domain-containing protein</fullName>
    </recommendedName>
</protein>
<feature type="domain" description="Carrier" evidence="3">
    <location>
        <begin position="6"/>
        <end position="80"/>
    </location>
</feature>
<keyword evidence="5" id="KW-1185">Reference proteome</keyword>
<keyword evidence="1" id="KW-0596">Phosphopantetheine</keyword>
<dbReference type="SUPFAM" id="SSF47336">
    <property type="entry name" value="ACP-like"/>
    <property type="match status" value="1"/>
</dbReference>
<sequence>MRATGRTVYEWLRETLVDRLRLPEDAVTAQATADAAGLDSLAVTELSMIVQEEWGVAVDEDELAACATVGEVATLLEQRCQQPAAR</sequence>
<dbReference type="Proteomes" id="UP000006854">
    <property type="component" value="Chromosome"/>
</dbReference>
<dbReference type="HOGENOM" id="CLU_108696_3_3_11"/>
<dbReference type="AlphaFoldDB" id="F2RBM8"/>
<dbReference type="Gene3D" id="1.10.1200.10">
    <property type="entry name" value="ACP-like"/>
    <property type="match status" value="1"/>
</dbReference>
<reference evidence="4 5" key="1">
    <citation type="journal article" date="2011" name="BMC Genomics">
        <title>Genome-wide analysis of the role of GlnR in Streptomyces venezuelae provides new insights into global nitrogen regulation in actinomycetes.</title>
        <authorList>
            <person name="Pullan S.T."/>
            <person name="Bibb M.J."/>
            <person name="Merrick M."/>
        </authorList>
    </citation>
    <scope>NUCLEOTIDE SEQUENCE [LARGE SCALE GENOMIC DNA]</scope>
    <source>
        <strain evidence="4">ATCC 10712</strain>
    </source>
</reference>
<dbReference type="PROSITE" id="PS50075">
    <property type="entry name" value="CARRIER"/>
    <property type="match status" value="1"/>
</dbReference>
<evidence type="ECO:0000256" key="2">
    <source>
        <dbReference type="ARBA" id="ARBA00022553"/>
    </source>
</evidence>
<name>F2RBM8_STRVP</name>
<dbReference type="Pfam" id="PF00550">
    <property type="entry name" value="PP-binding"/>
    <property type="match status" value="1"/>
</dbReference>
<gene>
    <name evidence="4" type="ordered locus">SVEN_3453</name>
</gene>
<dbReference type="PATRIC" id="fig|953739.5.peg.5677"/>
<keyword evidence="2" id="KW-0597">Phosphoprotein</keyword>
<dbReference type="PROSITE" id="PS00012">
    <property type="entry name" value="PHOSPHOPANTETHEINE"/>
    <property type="match status" value="1"/>
</dbReference>
<evidence type="ECO:0000313" key="5">
    <source>
        <dbReference type="Proteomes" id="UP000006854"/>
    </source>
</evidence>
<accession>F2RBM8</accession>
<dbReference type="STRING" id="953739.SVEN_3453"/>
<evidence type="ECO:0000256" key="1">
    <source>
        <dbReference type="ARBA" id="ARBA00022450"/>
    </source>
</evidence>
<dbReference type="EMBL" id="FR845719">
    <property type="protein sequence ID" value="CCA56739.1"/>
    <property type="molecule type" value="Genomic_DNA"/>
</dbReference>